<name>A0AAI9SB32_9BURK</name>
<evidence type="ECO:0000313" key="3">
    <source>
        <dbReference type="Proteomes" id="UP000469462"/>
    </source>
</evidence>
<protein>
    <recommendedName>
        <fullName evidence="1">Transposase IS204/IS1001/IS1096/IS1165 zinc-finger domain-containing protein</fullName>
    </recommendedName>
</protein>
<evidence type="ECO:0000313" key="2">
    <source>
        <dbReference type="EMBL" id="KAB7650719.1"/>
    </source>
</evidence>
<dbReference type="RefSeq" id="WP_139689066.1">
    <property type="nucleotide sequence ID" value="NZ_WEHW01000030.1"/>
</dbReference>
<dbReference type="Proteomes" id="UP000469462">
    <property type="component" value="Unassembled WGS sequence"/>
</dbReference>
<feature type="domain" description="Transposase IS204/IS1001/IS1096/IS1165 zinc-finger" evidence="1">
    <location>
        <begin position="12"/>
        <end position="58"/>
    </location>
</feature>
<organism evidence="2 3">
    <name type="scientific">Sutterella seckii</name>
    <dbReference type="NCBI Taxonomy" id="1944635"/>
    <lineage>
        <taxon>Bacteria</taxon>
        <taxon>Pseudomonadati</taxon>
        <taxon>Pseudomonadota</taxon>
        <taxon>Betaproteobacteria</taxon>
        <taxon>Burkholderiales</taxon>
        <taxon>Sutterellaceae</taxon>
        <taxon>Sutterella</taxon>
    </lineage>
</organism>
<dbReference type="AlphaFoldDB" id="A0AAI9SB32"/>
<dbReference type="EMBL" id="WEHW01000030">
    <property type="protein sequence ID" value="KAB7650719.1"/>
    <property type="molecule type" value="Genomic_DNA"/>
</dbReference>
<keyword evidence="3" id="KW-1185">Reference proteome</keyword>
<sequence length="92" mass="10441">MVDVRPYKRLQHLCPQCGKNCPGYDRGGRPARTWRALDWGDVLVYLRYAPPRIQCPEHGVVTASVPWAYPGAHCPSHAHRLGNRPPVRRACQ</sequence>
<gene>
    <name evidence="2" type="ORF">GBM96_08030</name>
</gene>
<proteinExistence type="predicted"/>
<dbReference type="Pfam" id="PF14690">
    <property type="entry name" value="Zn_ribbon_ISL3"/>
    <property type="match status" value="1"/>
</dbReference>
<accession>A0AAI9SB32</accession>
<comment type="caution">
    <text evidence="2">The sequence shown here is derived from an EMBL/GenBank/DDBJ whole genome shotgun (WGS) entry which is preliminary data.</text>
</comment>
<reference evidence="2 3" key="1">
    <citation type="submission" date="2019-10" db="EMBL/GenBank/DDBJ databases">
        <title>Genome diversity of Sutterella seckii.</title>
        <authorList>
            <person name="Chaplin A.V."/>
            <person name="Sokolova S.R."/>
            <person name="Mosin K.A."/>
            <person name="Ivanova E.L."/>
            <person name="Kochetkova T.O."/>
            <person name="Goltsov A.Y."/>
            <person name="Trofimov D.Y."/>
            <person name="Efimov B.A."/>
        </authorList>
    </citation>
    <scope>NUCLEOTIDE SEQUENCE [LARGE SCALE GENOMIC DNA]</scope>
    <source>
        <strain evidence="2 3">ASD3426</strain>
    </source>
</reference>
<dbReference type="InterPro" id="IPR029261">
    <property type="entry name" value="Transposase_Znf"/>
</dbReference>
<evidence type="ECO:0000259" key="1">
    <source>
        <dbReference type="Pfam" id="PF14690"/>
    </source>
</evidence>